<dbReference type="GO" id="GO:0035556">
    <property type="term" value="P:intracellular signal transduction"/>
    <property type="evidence" value="ECO:0007669"/>
    <property type="project" value="InterPro"/>
</dbReference>
<name>A0A6H5IQ73_9HYME</name>
<dbReference type="CDD" id="cd03717">
    <property type="entry name" value="SOCS_SOCS_like"/>
    <property type="match status" value="1"/>
</dbReference>
<dbReference type="Pfam" id="PF07177">
    <property type="entry name" value="Neuralized"/>
    <property type="match status" value="1"/>
</dbReference>
<dbReference type="PROSITE" id="PS50225">
    <property type="entry name" value="SOCS"/>
    <property type="match status" value="1"/>
</dbReference>
<dbReference type="PROSITE" id="PS51065">
    <property type="entry name" value="NHR"/>
    <property type="match status" value="1"/>
</dbReference>
<dbReference type="InterPro" id="IPR006573">
    <property type="entry name" value="NHR_dom"/>
</dbReference>
<dbReference type="CDD" id="cd12887">
    <property type="entry name" value="SPRY_NHR_like"/>
    <property type="match status" value="1"/>
</dbReference>
<dbReference type="OrthoDB" id="10059069at2759"/>
<dbReference type="Gene3D" id="2.60.120.920">
    <property type="match status" value="1"/>
</dbReference>
<feature type="domain" description="SOCS box" evidence="1">
    <location>
        <begin position="234"/>
        <end position="270"/>
    </location>
</feature>
<reference evidence="3 4" key="1">
    <citation type="submission" date="2020-02" db="EMBL/GenBank/DDBJ databases">
        <authorList>
            <person name="Ferguson B K."/>
        </authorList>
    </citation>
    <scope>NUCLEOTIDE SEQUENCE [LARGE SCALE GENOMIC DNA]</scope>
</reference>
<dbReference type="InterPro" id="IPR037962">
    <property type="entry name" value="Neuralized"/>
</dbReference>
<dbReference type="Gene3D" id="1.10.750.20">
    <property type="entry name" value="SOCS box"/>
    <property type="match status" value="1"/>
</dbReference>
<dbReference type="Proteomes" id="UP000479190">
    <property type="component" value="Unassembled WGS sequence"/>
</dbReference>
<dbReference type="InterPro" id="IPR043136">
    <property type="entry name" value="B30.2/SPRY_sf"/>
</dbReference>
<dbReference type="SMART" id="SM00588">
    <property type="entry name" value="NEUZ"/>
    <property type="match status" value="1"/>
</dbReference>
<proteinExistence type="predicted"/>
<evidence type="ECO:0000313" key="4">
    <source>
        <dbReference type="Proteomes" id="UP000479190"/>
    </source>
</evidence>
<dbReference type="FunFam" id="2.60.120.920:FF:000074">
    <property type="entry name" value="Neuralized protein 2"/>
    <property type="match status" value="1"/>
</dbReference>
<dbReference type="PANTHER" id="PTHR12429">
    <property type="entry name" value="NEURALIZED"/>
    <property type="match status" value="1"/>
</dbReference>
<dbReference type="SUPFAM" id="SSF158235">
    <property type="entry name" value="SOCS box-like"/>
    <property type="match status" value="1"/>
</dbReference>
<evidence type="ECO:0000259" key="1">
    <source>
        <dbReference type="PROSITE" id="PS50225"/>
    </source>
</evidence>
<organism evidence="3 4">
    <name type="scientific">Trichogramma brassicae</name>
    <dbReference type="NCBI Taxonomy" id="86971"/>
    <lineage>
        <taxon>Eukaryota</taxon>
        <taxon>Metazoa</taxon>
        <taxon>Ecdysozoa</taxon>
        <taxon>Arthropoda</taxon>
        <taxon>Hexapoda</taxon>
        <taxon>Insecta</taxon>
        <taxon>Pterygota</taxon>
        <taxon>Neoptera</taxon>
        <taxon>Endopterygota</taxon>
        <taxon>Hymenoptera</taxon>
        <taxon>Apocrita</taxon>
        <taxon>Proctotrupomorpha</taxon>
        <taxon>Chalcidoidea</taxon>
        <taxon>Trichogrammatidae</taxon>
        <taxon>Trichogramma</taxon>
    </lineage>
</organism>
<dbReference type="GO" id="GO:0061630">
    <property type="term" value="F:ubiquitin protein ligase activity"/>
    <property type="evidence" value="ECO:0007669"/>
    <property type="project" value="TreeGrafter"/>
</dbReference>
<sequence length="270" mass="30559">MSKSESKYKTRFHSCHGNNIVLYDDGTVAYRKSSFAESLVFSAEPLQLGEMFLLEIEKVERGWSGHMRIGLTQFDPKNIHTLDTEPALPNMMKAEFSWVFAMTDSSIIWDSFWDGSHNRSGDSSQRTVKETKLVKKGEYVHTSRGVIPYCVLKPNVDDMIENLLPTDHGSRVGVIYVPQANSDMAEMHFIINGEDQGAFATNIPYKNGPLYAVVDVYGTTKQVRIIQLYNASQTLQSACRDTILQCTKMNAVDSLPLPKQLRNYLLFQNE</sequence>
<dbReference type="Pfam" id="PF07525">
    <property type="entry name" value="SOCS_box"/>
    <property type="match status" value="1"/>
</dbReference>
<dbReference type="InterPro" id="IPR001496">
    <property type="entry name" value="SOCS_box"/>
</dbReference>
<protein>
    <recommendedName>
        <fullName evidence="5">Neuralized-like protein 2</fullName>
    </recommendedName>
</protein>
<dbReference type="SMART" id="SM00969">
    <property type="entry name" value="SOCS_box"/>
    <property type="match status" value="1"/>
</dbReference>
<keyword evidence="4" id="KW-1185">Reference proteome</keyword>
<dbReference type="InterPro" id="IPR036036">
    <property type="entry name" value="SOCS_box-like_dom_sf"/>
</dbReference>
<evidence type="ECO:0000259" key="2">
    <source>
        <dbReference type="PROSITE" id="PS51065"/>
    </source>
</evidence>
<feature type="domain" description="NHR" evidence="2">
    <location>
        <begin position="9"/>
        <end position="228"/>
    </location>
</feature>
<gene>
    <name evidence="3" type="ORF">TBRA_LOCUS11182</name>
</gene>
<evidence type="ECO:0008006" key="5">
    <source>
        <dbReference type="Google" id="ProtNLM"/>
    </source>
</evidence>
<evidence type="ECO:0000313" key="3">
    <source>
        <dbReference type="EMBL" id="CAB0039441.1"/>
    </source>
</evidence>
<dbReference type="PANTHER" id="PTHR12429:SF8">
    <property type="entry name" value="NEURALIZED-LIKE PROTEIN 2"/>
    <property type="match status" value="1"/>
</dbReference>
<dbReference type="AlphaFoldDB" id="A0A6H5IQ73"/>
<accession>A0A6H5IQ73</accession>
<dbReference type="EMBL" id="CADCXV010000962">
    <property type="protein sequence ID" value="CAB0039441.1"/>
    <property type="molecule type" value="Genomic_DNA"/>
</dbReference>